<dbReference type="InterPro" id="IPR027417">
    <property type="entry name" value="P-loop_NTPase"/>
</dbReference>
<dbReference type="AlphaFoldDB" id="D0EVA2"/>
<protein>
    <submittedName>
        <fullName evidence="3">Zonula occludens toxin type 1</fullName>
    </submittedName>
</protein>
<dbReference type="EMBL" id="GQ891884">
    <property type="protein sequence ID" value="ACX42428.1"/>
    <property type="molecule type" value="Genomic_DNA"/>
</dbReference>
<keyword evidence="2" id="KW-0812">Transmembrane</keyword>
<name>D0EVA2_XYLFS</name>
<dbReference type="Gene3D" id="3.40.50.300">
    <property type="entry name" value="P-loop containing nucleotide triphosphate hydrolases"/>
    <property type="match status" value="1"/>
</dbReference>
<accession>D0EVA2</accession>
<organism evidence="3">
    <name type="scientific">Xylella fastidiosa subsp. multiplex</name>
    <dbReference type="NCBI Taxonomy" id="644357"/>
    <lineage>
        <taxon>Bacteria</taxon>
        <taxon>Pseudomonadati</taxon>
        <taxon>Pseudomonadota</taxon>
        <taxon>Gammaproteobacteria</taxon>
        <taxon>Lysobacterales</taxon>
        <taxon>Lysobacteraceae</taxon>
        <taxon>Xylella</taxon>
    </lineage>
</organism>
<evidence type="ECO:0000256" key="1">
    <source>
        <dbReference type="SAM" id="MobiDB-lite"/>
    </source>
</evidence>
<keyword evidence="2" id="KW-0472">Membrane</keyword>
<evidence type="ECO:0000313" key="3">
    <source>
        <dbReference type="EMBL" id="ACX42428.1"/>
    </source>
</evidence>
<feature type="region of interest" description="Disordered" evidence="1">
    <location>
        <begin position="244"/>
        <end position="271"/>
    </location>
</feature>
<keyword evidence="2" id="KW-1133">Transmembrane helix</keyword>
<reference evidence="3" key="1">
    <citation type="submission" date="2009-09" db="EMBL/GenBank/DDBJ databases">
        <title>Genetic analysis of the zot gene in Texas isolates of Xylella fastidiosa.</title>
        <authorList>
            <person name="Schreiber H.L.IV."/>
            <person name="Morano L.D."/>
            <person name="Bextine B.R."/>
        </authorList>
    </citation>
    <scope>NUCLEOTIDE SEQUENCE</scope>
    <source>
        <strain evidence="3">Texas3</strain>
    </source>
</reference>
<evidence type="ECO:0000256" key="2">
    <source>
        <dbReference type="SAM" id="Phobius"/>
    </source>
</evidence>
<gene>
    <name evidence="3" type="primary">zot1</name>
</gene>
<proteinExistence type="predicted"/>
<sequence>MLSHALTAPPGGWTTALMVEMVEVEAKLGARPLFAAGIDGLQPGLATVLDDPSQWNAKDAQGNYVVPDGSLVFVDEAWKWFGMKYGGSGMRQTTPDHVRALAEHRHRGLDFVWTRRCRASSSRFGFVWTTQQAHKQLYSFVHGLIGRHTFIKRRFGTRFLDVWEWDELVENVNSSSNREFSRHSVRTLPKHVYSLYKSAEIHTIRSRIPLRVLLIPLCAVLSIVCVWYAWHSLRSDSIRATLSRQQSPEKAELAKPAGTAGRSSGAPLGAGQAPRWATAVAYARDHLPRFPSMPWTAPIFDGRSLTADPQLICMSGGEGLDAQGHYKGASCTCYTEQGTLYDLLEAECRRIARSGPVYNPYRERVQDRAAVQQSGLSGPVMPVSNEVRSVSVSSAGALP</sequence>
<feature type="transmembrane region" description="Helical" evidence="2">
    <location>
        <begin position="212"/>
        <end position="230"/>
    </location>
</feature>